<evidence type="ECO:0000313" key="4">
    <source>
        <dbReference type="Proteomes" id="UP000321518"/>
    </source>
</evidence>
<protein>
    <submittedName>
        <fullName evidence="3">Uncharacterized protein</fullName>
    </submittedName>
</protein>
<organism evidence="3 4">
    <name type="scientific">Rhodotorula toruloides</name>
    <name type="common">Yeast</name>
    <name type="synonym">Rhodosporidium toruloides</name>
    <dbReference type="NCBI Taxonomy" id="5286"/>
    <lineage>
        <taxon>Eukaryota</taxon>
        <taxon>Fungi</taxon>
        <taxon>Dikarya</taxon>
        <taxon>Basidiomycota</taxon>
        <taxon>Pucciniomycotina</taxon>
        <taxon>Microbotryomycetes</taxon>
        <taxon>Sporidiobolales</taxon>
        <taxon>Sporidiobolaceae</taxon>
        <taxon>Rhodotorula</taxon>
    </lineage>
</organism>
<evidence type="ECO:0000256" key="2">
    <source>
        <dbReference type="SAM" id="MobiDB-lite"/>
    </source>
</evidence>
<comment type="similarity">
    <text evidence="1">Belongs to the caleosin family.</text>
</comment>
<evidence type="ECO:0000313" key="3">
    <source>
        <dbReference type="EMBL" id="GEM12581.1"/>
    </source>
</evidence>
<dbReference type="OrthoDB" id="640742at2759"/>
<evidence type="ECO:0000256" key="1">
    <source>
        <dbReference type="ARBA" id="ARBA00006765"/>
    </source>
</evidence>
<feature type="compositionally biased region" description="Acidic residues" evidence="2">
    <location>
        <begin position="25"/>
        <end position="36"/>
    </location>
</feature>
<reference evidence="3 4" key="1">
    <citation type="submission" date="2019-07" db="EMBL/GenBank/DDBJ databases">
        <title>Rhodotorula toruloides NBRC10032 genome sequencing.</title>
        <authorList>
            <person name="Shida Y."/>
            <person name="Takaku H."/>
            <person name="Ogasawara W."/>
            <person name="Mori K."/>
        </authorList>
    </citation>
    <scope>NUCLEOTIDE SEQUENCE [LARGE SCALE GENOMIC DNA]</scope>
    <source>
        <strain evidence="3 4">NBRC10032</strain>
    </source>
</reference>
<feature type="compositionally biased region" description="Polar residues" evidence="2">
    <location>
        <begin position="14"/>
        <end position="24"/>
    </location>
</feature>
<dbReference type="Pfam" id="PF05042">
    <property type="entry name" value="Caleosin"/>
    <property type="match status" value="1"/>
</dbReference>
<gene>
    <name evidence="3" type="ORF">Rt10032_c22g6598</name>
</gene>
<dbReference type="EMBL" id="BJWK01000022">
    <property type="protein sequence ID" value="GEM12581.1"/>
    <property type="molecule type" value="Genomic_DNA"/>
</dbReference>
<comment type="caution">
    <text evidence="3">The sequence shown here is derived from an EMBL/GenBank/DDBJ whole genome shotgun (WGS) entry which is preliminary data.</text>
</comment>
<accession>A0A511KQE7</accession>
<dbReference type="InterPro" id="IPR007736">
    <property type="entry name" value="Caleosin-related"/>
</dbReference>
<sequence length="127" mass="14070">MVEGSEFRHRLLWQQEQDGSPTPNQEDDDETSEGDEWAGRGSDLPGVPFKTTLKGHIAMETRTVSEEAGRGLAEPYIPRANIAAMPEKPIISTSFSWFTSDSLIPNPLFPINLKHIHRAKHGSDTGT</sequence>
<name>A0A511KQE7_RHOTO</name>
<dbReference type="Proteomes" id="UP000321518">
    <property type="component" value="Unassembled WGS sequence"/>
</dbReference>
<proteinExistence type="inferred from homology"/>
<feature type="region of interest" description="Disordered" evidence="2">
    <location>
        <begin position="1"/>
        <end position="48"/>
    </location>
</feature>
<dbReference type="AlphaFoldDB" id="A0A511KQE7"/>